<evidence type="ECO:0000256" key="4">
    <source>
        <dbReference type="ARBA" id="ARBA00023295"/>
    </source>
</evidence>
<keyword evidence="6" id="KW-1133">Transmembrane helix</keyword>
<dbReference type="Pfam" id="PF01630">
    <property type="entry name" value="Glyco_hydro_56"/>
    <property type="match status" value="1"/>
</dbReference>
<feature type="transmembrane region" description="Helical" evidence="6">
    <location>
        <begin position="108"/>
        <end position="125"/>
    </location>
</feature>
<dbReference type="InterPro" id="IPR017853">
    <property type="entry name" value="GH"/>
</dbReference>
<comment type="similarity">
    <text evidence="2 5">Belongs to the glycosyl hydrolase 56 family.</text>
</comment>
<evidence type="ECO:0000256" key="1">
    <source>
        <dbReference type="ARBA" id="ARBA00000251"/>
    </source>
</evidence>
<gene>
    <name evidence="7" type="ORF">H4Q32_007290</name>
</gene>
<protein>
    <recommendedName>
        <fullName evidence="5">Hyaluronidase</fullName>
        <ecNumber evidence="5">3.2.1.35</ecNumber>
    </recommendedName>
</protein>
<keyword evidence="4 5" id="KW-0326">Glycosidase</keyword>
<evidence type="ECO:0000256" key="3">
    <source>
        <dbReference type="ARBA" id="ARBA00023157"/>
    </source>
</evidence>
<dbReference type="PANTHER" id="PTHR11769">
    <property type="entry name" value="HYALURONIDASE"/>
    <property type="match status" value="1"/>
</dbReference>
<keyword evidence="5" id="KW-0378">Hydrolase</keyword>
<dbReference type="SUPFAM" id="SSF51445">
    <property type="entry name" value="(Trans)glycosidases"/>
    <property type="match status" value="1"/>
</dbReference>
<organism evidence="7 8">
    <name type="scientific">Labeo rohita</name>
    <name type="common">Indian major carp</name>
    <name type="synonym">Cyprinus rohita</name>
    <dbReference type="NCBI Taxonomy" id="84645"/>
    <lineage>
        <taxon>Eukaryota</taxon>
        <taxon>Metazoa</taxon>
        <taxon>Chordata</taxon>
        <taxon>Craniata</taxon>
        <taxon>Vertebrata</taxon>
        <taxon>Euteleostomi</taxon>
        <taxon>Actinopterygii</taxon>
        <taxon>Neopterygii</taxon>
        <taxon>Teleostei</taxon>
        <taxon>Ostariophysi</taxon>
        <taxon>Cypriniformes</taxon>
        <taxon>Cyprinidae</taxon>
        <taxon>Labeoninae</taxon>
        <taxon>Labeonini</taxon>
        <taxon>Labeo</taxon>
    </lineage>
</organism>
<dbReference type="PANTHER" id="PTHR11769:SF36">
    <property type="entry name" value="HYALURONIDASE"/>
    <property type="match status" value="1"/>
</dbReference>
<proteinExistence type="inferred from homology"/>
<dbReference type="PRINTS" id="PR00846">
    <property type="entry name" value="GLHYDRLASE56"/>
</dbReference>
<name>A0ABQ8MH73_LABRO</name>
<keyword evidence="8" id="KW-1185">Reference proteome</keyword>
<dbReference type="EC" id="3.2.1.35" evidence="5"/>
<dbReference type="InterPro" id="IPR018155">
    <property type="entry name" value="Hyaluronidase"/>
</dbReference>
<keyword evidence="6" id="KW-0812">Transmembrane</keyword>
<comment type="catalytic activity">
    <reaction evidence="1 5">
        <text>Random hydrolysis of (1-&gt;4)-linkages between N-acetyl-beta-D-glucosamine and D-glucuronate residues in hyaluronate.</text>
        <dbReference type="EC" id="3.2.1.35"/>
    </reaction>
</comment>
<comment type="caution">
    <text evidence="7">The sequence shown here is derived from an EMBL/GenBank/DDBJ whole genome shotgun (WGS) entry which is preliminary data.</text>
</comment>
<keyword evidence="3" id="KW-1015">Disulfide bond</keyword>
<dbReference type="InterPro" id="IPR013785">
    <property type="entry name" value="Aldolase_TIM"/>
</dbReference>
<evidence type="ECO:0000256" key="6">
    <source>
        <dbReference type="SAM" id="Phobius"/>
    </source>
</evidence>
<accession>A0ABQ8MH73</accession>
<keyword evidence="6" id="KW-0472">Membrane</keyword>
<dbReference type="Gene3D" id="3.20.20.70">
    <property type="entry name" value="Aldolase class I"/>
    <property type="match status" value="1"/>
</dbReference>
<evidence type="ECO:0000256" key="2">
    <source>
        <dbReference type="ARBA" id="ARBA00008871"/>
    </source>
</evidence>
<evidence type="ECO:0000256" key="5">
    <source>
        <dbReference type="RuleBase" id="RU610713"/>
    </source>
</evidence>
<sequence length="597" mass="65923">MTGMMVCLREGSGGLRDYGESDHVIVMVCGQPVISSLMVGLKSLPSVASCTEPGDPTTRTYTETLISHSPLRGLLFILTFPSGFFDLEIQARTPDLPMQSSMAGRKHTFIFLSLFLLFFLCLFTHPCVCGPARAPLLAGQPFLVLWGVPDKDCLGRPDPAAYGMEWEGRVAIFYEDTLGLYPYFTVQERPVNGGLPQHTSLDLHLQRVEGDLMASLPQAGAPGLGVLRWQEWAPQWNRNRRIKTKYLVESRALLRRFFPDWSTEEVEKWSQVDFEAAAQSIMMETLREVKRLRPQRLWGMAPFPNCYNFDSTQIALANYTGRCPAAEMALNDELMWLWKRSGALYPALSMEKLPEGTKGAWLYATNQIREALRVAALAGTTFDLPVFPLIKIVYTSSSSFLSEIDLVNTIGESAAMGASGVIIWEKSLAVKTQKSCSEFGSYVRQVLGPYAVNVTTAARLCGVSLCQGRGRCVRKKPEDPTYLHLPSAHFMLLPNGAEGVRATGQLPTAYIDLWKKDFRCQWFEALEGAAADQESGVVLENRGKITSPTVKTLLGISQSQGTVVSVAVVPTKQPVDGGNSALYTPIILLSSLVLHYV</sequence>
<evidence type="ECO:0000313" key="8">
    <source>
        <dbReference type="Proteomes" id="UP000830375"/>
    </source>
</evidence>
<dbReference type="EMBL" id="JACTAM010000008">
    <property type="protein sequence ID" value="KAI2661647.1"/>
    <property type="molecule type" value="Genomic_DNA"/>
</dbReference>
<dbReference type="Proteomes" id="UP000830375">
    <property type="component" value="Unassembled WGS sequence"/>
</dbReference>
<reference evidence="7 8" key="1">
    <citation type="submission" date="2022-01" db="EMBL/GenBank/DDBJ databases">
        <title>A high-quality chromosome-level genome assembly of rohu carp, Labeo rohita.</title>
        <authorList>
            <person name="Arick M.A. II"/>
            <person name="Hsu C.-Y."/>
            <person name="Magbanua Z."/>
            <person name="Pechanova O."/>
            <person name="Grover C."/>
            <person name="Miller E."/>
            <person name="Thrash A."/>
            <person name="Ezzel L."/>
            <person name="Alam S."/>
            <person name="Benzie J."/>
            <person name="Hamilton M."/>
            <person name="Karsi A."/>
            <person name="Lawrence M.L."/>
            <person name="Peterson D.G."/>
        </authorList>
    </citation>
    <scope>NUCLEOTIDE SEQUENCE [LARGE SCALE GENOMIC DNA]</scope>
    <source>
        <strain evidence="8">BAU-BD-2019</strain>
        <tissue evidence="7">Blood</tissue>
    </source>
</reference>
<evidence type="ECO:0000313" key="7">
    <source>
        <dbReference type="EMBL" id="KAI2661647.1"/>
    </source>
</evidence>